<dbReference type="SUPFAM" id="SSF55961">
    <property type="entry name" value="Bet v1-like"/>
    <property type="match status" value="1"/>
</dbReference>
<dbReference type="InterPro" id="IPR005031">
    <property type="entry name" value="COQ10_START"/>
</dbReference>
<organism evidence="3 4">
    <name type="scientific">Hoeflea poritis</name>
    <dbReference type="NCBI Taxonomy" id="2993659"/>
    <lineage>
        <taxon>Bacteria</taxon>
        <taxon>Pseudomonadati</taxon>
        <taxon>Pseudomonadota</taxon>
        <taxon>Alphaproteobacteria</taxon>
        <taxon>Hyphomicrobiales</taxon>
        <taxon>Rhizobiaceae</taxon>
        <taxon>Hoeflea</taxon>
    </lineage>
</organism>
<reference evidence="3" key="1">
    <citation type="submission" date="2022-11" db="EMBL/GenBank/DDBJ databases">
        <title>Hoeflea poritis sp. nov., isolated from scleractinian coral Porites lutea.</title>
        <authorList>
            <person name="Zhang G."/>
            <person name="Wei Q."/>
            <person name="Cai L."/>
        </authorList>
    </citation>
    <scope>NUCLEOTIDE SEQUENCE</scope>
    <source>
        <strain evidence="3">E7-10</strain>
    </source>
</reference>
<evidence type="ECO:0000256" key="1">
    <source>
        <dbReference type="ARBA" id="ARBA00008918"/>
    </source>
</evidence>
<proteinExistence type="inferred from homology"/>
<comment type="similarity">
    <text evidence="1">Belongs to the ribosome association toxin RatA family.</text>
</comment>
<dbReference type="InterPro" id="IPR023393">
    <property type="entry name" value="START-like_dom_sf"/>
</dbReference>
<evidence type="ECO:0000313" key="3">
    <source>
        <dbReference type="EMBL" id="MDA4843725.1"/>
    </source>
</evidence>
<dbReference type="CDD" id="cd07813">
    <property type="entry name" value="COQ10p_like"/>
    <property type="match status" value="1"/>
</dbReference>
<dbReference type="InterPro" id="IPR044996">
    <property type="entry name" value="COQ10-like"/>
</dbReference>
<comment type="caution">
    <text evidence="3">The sequence shown here is derived from an EMBL/GenBank/DDBJ whole genome shotgun (WGS) entry which is preliminary data.</text>
</comment>
<dbReference type="PANTHER" id="PTHR12901:SF10">
    <property type="entry name" value="COENZYME Q-BINDING PROTEIN COQ10, MITOCHONDRIAL"/>
    <property type="match status" value="1"/>
</dbReference>
<evidence type="ECO:0000259" key="2">
    <source>
        <dbReference type="Pfam" id="PF03364"/>
    </source>
</evidence>
<dbReference type="Proteomes" id="UP001148313">
    <property type="component" value="Unassembled WGS sequence"/>
</dbReference>
<dbReference type="PANTHER" id="PTHR12901">
    <property type="entry name" value="SPERM PROTEIN HOMOLOG"/>
    <property type="match status" value="1"/>
</dbReference>
<dbReference type="EMBL" id="JAPJZH010000001">
    <property type="protein sequence ID" value="MDA4843725.1"/>
    <property type="molecule type" value="Genomic_DNA"/>
</dbReference>
<feature type="domain" description="Coenzyme Q-binding protein COQ10 START" evidence="2">
    <location>
        <begin position="10"/>
        <end position="140"/>
    </location>
</feature>
<keyword evidence="4" id="KW-1185">Reference proteome</keyword>
<protein>
    <submittedName>
        <fullName evidence="3">Type II toxin-antitoxin system RatA family toxin</fullName>
    </submittedName>
</protein>
<name>A0ABT4VGA5_9HYPH</name>
<sequence>MPKFDTKRFVAHTPEHMFALVADVEKYPEFLPLCDALKVRSRKERGDKTLLIADMTVGYKAIRETFTSQVLLSPDDSVIDVKYLDGPFRYLNNRWGFEPAGEGGCDVSFHIDYEFKSRMLGALMGTMFDRAFHKFAEAFEQRADRIYG</sequence>
<evidence type="ECO:0000313" key="4">
    <source>
        <dbReference type="Proteomes" id="UP001148313"/>
    </source>
</evidence>
<dbReference type="RefSeq" id="WP_271087237.1">
    <property type="nucleotide sequence ID" value="NZ_JAPJZH010000001.1"/>
</dbReference>
<dbReference type="Gene3D" id="3.30.530.20">
    <property type="match status" value="1"/>
</dbReference>
<gene>
    <name evidence="3" type="ORF">OOZ53_00085</name>
</gene>
<accession>A0ABT4VGA5</accession>
<dbReference type="Pfam" id="PF03364">
    <property type="entry name" value="Polyketide_cyc"/>
    <property type="match status" value="1"/>
</dbReference>